<dbReference type="OrthoDB" id="3194840at2"/>
<gene>
    <name evidence="1" type="ORF">AWN90_40080</name>
</gene>
<proteinExistence type="predicted"/>
<dbReference type="RefSeq" id="WP_067594317.1">
    <property type="nucleotide sequence ID" value="NZ_JABMCZ010000003.1"/>
</dbReference>
<name>A0A164JVH7_9NOCA</name>
<dbReference type="EMBL" id="LWGR01000013">
    <property type="protein sequence ID" value="KZM70761.1"/>
    <property type="molecule type" value="Genomic_DNA"/>
</dbReference>
<dbReference type="AlphaFoldDB" id="A0A164JVH7"/>
<dbReference type="Proteomes" id="UP000076512">
    <property type="component" value="Unassembled WGS sequence"/>
</dbReference>
<organism evidence="1 2">
    <name type="scientific">Nocardia terpenica</name>
    <dbReference type="NCBI Taxonomy" id="455432"/>
    <lineage>
        <taxon>Bacteria</taxon>
        <taxon>Bacillati</taxon>
        <taxon>Actinomycetota</taxon>
        <taxon>Actinomycetes</taxon>
        <taxon>Mycobacteriales</taxon>
        <taxon>Nocardiaceae</taxon>
        <taxon>Nocardia</taxon>
    </lineage>
</organism>
<keyword evidence="2" id="KW-1185">Reference proteome</keyword>
<sequence length="146" mass="15680">MTAAGPPPFASVADVQSTWRALTPEQAAYAGLLLQAAAVWIYGKLPGIDPVSPAARIVSVEVVRDALQRDVFEGAPSGKITRGSRSDEWTTARTATVEELAHTLVFSEYHLNLLGLFQPTGPRYAMGSRTRGPDPIRLFGIELGDC</sequence>
<evidence type="ECO:0000313" key="1">
    <source>
        <dbReference type="EMBL" id="KZM70761.1"/>
    </source>
</evidence>
<dbReference type="STRING" id="455432.AWN90_40080"/>
<evidence type="ECO:0000313" key="2">
    <source>
        <dbReference type="Proteomes" id="UP000076512"/>
    </source>
</evidence>
<protein>
    <submittedName>
        <fullName evidence="1">Uncharacterized protein</fullName>
    </submittedName>
</protein>
<comment type="caution">
    <text evidence="1">The sequence shown here is derived from an EMBL/GenBank/DDBJ whole genome shotgun (WGS) entry which is preliminary data.</text>
</comment>
<accession>A0A164JVH7</accession>
<reference evidence="1 2" key="1">
    <citation type="submission" date="2016-04" db="EMBL/GenBank/DDBJ databases">
        <authorList>
            <person name="Evans L.H."/>
            <person name="Alamgir A."/>
            <person name="Owens N."/>
            <person name="Weber N.D."/>
            <person name="Virtaneva K."/>
            <person name="Barbian K."/>
            <person name="Babar A."/>
            <person name="Rosenke K."/>
        </authorList>
    </citation>
    <scope>NUCLEOTIDE SEQUENCE [LARGE SCALE GENOMIC DNA]</scope>
    <source>
        <strain evidence="1 2">IFM 0406</strain>
    </source>
</reference>